<feature type="transmembrane region" description="Helical" evidence="7">
    <location>
        <begin position="314"/>
        <end position="347"/>
    </location>
</feature>
<dbReference type="AlphaFoldDB" id="A0A9E2L2S8"/>
<dbReference type="GO" id="GO:0098797">
    <property type="term" value="C:plasma membrane protein complex"/>
    <property type="evidence" value="ECO:0007669"/>
    <property type="project" value="TreeGrafter"/>
</dbReference>
<feature type="transmembrane region" description="Helical" evidence="7">
    <location>
        <begin position="266"/>
        <end position="283"/>
    </location>
</feature>
<comment type="caution">
    <text evidence="10">The sequence shown here is derived from an EMBL/GenBank/DDBJ whole genome shotgun (WGS) entry which is preliminary data.</text>
</comment>
<accession>A0A9E2L2S8</accession>
<comment type="subcellular location">
    <subcellularLocation>
        <location evidence="1">Cell membrane</location>
        <topology evidence="1">Multi-pass membrane protein</topology>
    </subcellularLocation>
</comment>
<evidence type="ECO:0000256" key="1">
    <source>
        <dbReference type="ARBA" id="ARBA00004651"/>
    </source>
</evidence>
<evidence type="ECO:0000256" key="6">
    <source>
        <dbReference type="ARBA" id="ARBA00023136"/>
    </source>
</evidence>
<dbReference type="InterPro" id="IPR003838">
    <property type="entry name" value="ABC3_permease_C"/>
</dbReference>
<organism evidence="10 11">
    <name type="scientific">Candidatus Treponema excrementipullorum</name>
    <dbReference type="NCBI Taxonomy" id="2838768"/>
    <lineage>
        <taxon>Bacteria</taxon>
        <taxon>Pseudomonadati</taxon>
        <taxon>Spirochaetota</taxon>
        <taxon>Spirochaetia</taxon>
        <taxon>Spirochaetales</taxon>
        <taxon>Treponemataceae</taxon>
        <taxon>Treponema</taxon>
    </lineage>
</organism>
<keyword evidence="5 7" id="KW-1133">Transmembrane helix</keyword>
<dbReference type="InterPro" id="IPR025857">
    <property type="entry name" value="MacB_PCD"/>
</dbReference>
<protein>
    <submittedName>
        <fullName evidence="10">ABC transporter permease</fullName>
    </submittedName>
</protein>
<dbReference type="PANTHER" id="PTHR30489:SF0">
    <property type="entry name" value="LIPOPROTEIN-RELEASING SYSTEM TRANSMEMBRANE PROTEIN LOLE"/>
    <property type="match status" value="1"/>
</dbReference>
<evidence type="ECO:0000256" key="4">
    <source>
        <dbReference type="ARBA" id="ARBA00022692"/>
    </source>
</evidence>
<dbReference type="EMBL" id="JAHLFV010000162">
    <property type="protein sequence ID" value="MBU3850260.1"/>
    <property type="molecule type" value="Genomic_DNA"/>
</dbReference>
<name>A0A9E2L2S8_9SPIR</name>
<feature type="domain" description="ABC3 transporter permease C-terminal" evidence="8">
    <location>
        <begin position="269"/>
        <end position="417"/>
    </location>
</feature>
<evidence type="ECO:0000256" key="5">
    <source>
        <dbReference type="ARBA" id="ARBA00022989"/>
    </source>
</evidence>
<evidence type="ECO:0000313" key="10">
    <source>
        <dbReference type="EMBL" id="MBU3850260.1"/>
    </source>
</evidence>
<sequence>MNWIFFVSRRFAKVDRTGRSAVTGLLASLSICFGVMTLIVVVSVMNGFQMGFIDSIMEISSAHIRVQLNGTPEETFLEGYKGEDLGIIVAEPMYEAQSLIAGTSGRQSASLIRAVSPTIRQRDEGFAREVKMISGAFDLSKPTNIVLGSELSRQLGARVGSKINLLALSGGSDVDLISNNRLFTVVGIFTCGYAEINNTFSFISLEAGEQYLGEDISKLYSLKLQKSEKDAYVIYQLQQSFPDIQAQSWREYNRSFFGALRIEKNILMMLVFLIFVVVGVNIFNGMRRMVFERQSEIAVLSALGAKKNSIQFIFILRGLLTGLSGAVPGLILGLLLCVQMSAVFSIISKATYWGQYVITYLTQPELVYYIQENPMYQVYGSIPARVMPMEVTLITLFGVFSALVASWKASKNILSMTVSEVLHDE</sequence>
<feature type="transmembrane region" description="Helical" evidence="7">
    <location>
        <begin position="21"/>
        <end position="45"/>
    </location>
</feature>
<feature type="transmembrane region" description="Helical" evidence="7">
    <location>
        <begin position="386"/>
        <end position="407"/>
    </location>
</feature>
<dbReference type="Proteomes" id="UP000823914">
    <property type="component" value="Unassembled WGS sequence"/>
</dbReference>
<evidence type="ECO:0000313" key="11">
    <source>
        <dbReference type="Proteomes" id="UP000823914"/>
    </source>
</evidence>
<keyword evidence="6 7" id="KW-0472">Membrane</keyword>
<proteinExistence type="inferred from homology"/>
<keyword evidence="4 7" id="KW-0812">Transmembrane</keyword>
<keyword evidence="3" id="KW-1003">Cell membrane</keyword>
<gene>
    <name evidence="10" type="ORF">IAA16_06815</name>
</gene>
<dbReference type="InterPro" id="IPR051447">
    <property type="entry name" value="Lipoprotein-release_system"/>
</dbReference>
<evidence type="ECO:0000256" key="7">
    <source>
        <dbReference type="SAM" id="Phobius"/>
    </source>
</evidence>
<comment type="similarity">
    <text evidence="2">Belongs to the ABC-4 integral membrane protein family. LolC/E subfamily.</text>
</comment>
<feature type="domain" description="MacB-like periplasmic core" evidence="9">
    <location>
        <begin position="25"/>
        <end position="208"/>
    </location>
</feature>
<dbReference type="GO" id="GO:0044874">
    <property type="term" value="P:lipoprotein localization to outer membrane"/>
    <property type="evidence" value="ECO:0007669"/>
    <property type="project" value="TreeGrafter"/>
</dbReference>
<dbReference type="Pfam" id="PF12704">
    <property type="entry name" value="MacB_PCD"/>
    <property type="match status" value="1"/>
</dbReference>
<evidence type="ECO:0000256" key="2">
    <source>
        <dbReference type="ARBA" id="ARBA00005236"/>
    </source>
</evidence>
<evidence type="ECO:0000259" key="9">
    <source>
        <dbReference type="Pfam" id="PF12704"/>
    </source>
</evidence>
<dbReference type="Pfam" id="PF02687">
    <property type="entry name" value="FtsX"/>
    <property type="match status" value="1"/>
</dbReference>
<dbReference type="PANTHER" id="PTHR30489">
    <property type="entry name" value="LIPOPROTEIN-RELEASING SYSTEM TRANSMEMBRANE PROTEIN LOLE"/>
    <property type="match status" value="1"/>
</dbReference>
<reference evidence="10" key="2">
    <citation type="submission" date="2021-04" db="EMBL/GenBank/DDBJ databases">
        <authorList>
            <person name="Gilroy R."/>
        </authorList>
    </citation>
    <scope>NUCLEOTIDE SEQUENCE</scope>
    <source>
        <strain evidence="10">Gambia15-2214</strain>
    </source>
</reference>
<evidence type="ECO:0000259" key="8">
    <source>
        <dbReference type="Pfam" id="PF02687"/>
    </source>
</evidence>
<reference evidence="10" key="1">
    <citation type="journal article" date="2021" name="PeerJ">
        <title>Extensive microbial diversity within the chicken gut microbiome revealed by metagenomics and culture.</title>
        <authorList>
            <person name="Gilroy R."/>
            <person name="Ravi A."/>
            <person name="Getino M."/>
            <person name="Pursley I."/>
            <person name="Horton D.L."/>
            <person name="Alikhan N.F."/>
            <person name="Baker D."/>
            <person name="Gharbi K."/>
            <person name="Hall N."/>
            <person name="Watson M."/>
            <person name="Adriaenssens E.M."/>
            <person name="Foster-Nyarko E."/>
            <person name="Jarju S."/>
            <person name="Secka A."/>
            <person name="Antonio M."/>
            <person name="Oren A."/>
            <person name="Chaudhuri R.R."/>
            <person name="La Ragione R."/>
            <person name="Hildebrand F."/>
            <person name="Pallen M.J."/>
        </authorList>
    </citation>
    <scope>NUCLEOTIDE SEQUENCE</scope>
    <source>
        <strain evidence="10">Gambia15-2214</strain>
    </source>
</reference>
<evidence type="ECO:0000256" key="3">
    <source>
        <dbReference type="ARBA" id="ARBA00022475"/>
    </source>
</evidence>